<feature type="region of interest" description="Disordered" evidence="1">
    <location>
        <begin position="74"/>
        <end position="100"/>
    </location>
</feature>
<evidence type="ECO:0000313" key="2">
    <source>
        <dbReference type="EMBL" id="TNN22611.1"/>
    </source>
</evidence>
<protein>
    <submittedName>
        <fullName evidence="2">Uncharacterized protein</fullName>
    </submittedName>
</protein>
<organism evidence="2 3">
    <name type="scientific">Liparis tanakae</name>
    <name type="common">Tanaka's snailfish</name>
    <dbReference type="NCBI Taxonomy" id="230148"/>
    <lineage>
        <taxon>Eukaryota</taxon>
        <taxon>Metazoa</taxon>
        <taxon>Chordata</taxon>
        <taxon>Craniata</taxon>
        <taxon>Vertebrata</taxon>
        <taxon>Euteleostomi</taxon>
        <taxon>Actinopterygii</taxon>
        <taxon>Neopterygii</taxon>
        <taxon>Teleostei</taxon>
        <taxon>Neoteleostei</taxon>
        <taxon>Acanthomorphata</taxon>
        <taxon>Eupercaria</taxon>
        <taxon>Perciformes</taxon>
        <taxon>Cottioidei</taxon>
        <taxon>Cottales</taxon>
        <taxon>Liparidae</taxon>
        <taxon>Liparis</taxon>
    </lineage>
</organism>
<dbReference type="AlphaFoldDB" id="A0A4Z2E1G9"/>
<keyword evidence="3" id="KW-1185">Reference proteome</keyword>
<reference evidence="2 3" key="1">
    <citation type="submission" date="2019-03" db="EMBL/GenBank/DDBJ databases">
        <title>First draft genome of Liparis tanakae, snailfish: a comprehensive survey of snailfish specific genes.</title>
        <authorList>
            <person name="Kim W."/>
            <person name="Song I."/>
            <person name="Jeong J.-H."/>
            <person name="Kim D."/>
            <person name="Kim S."/>
            <person name="Ryu S."/>
            <person name="Song J.Y."/>
            <person name="Lee S.K."/>
        </authorList>
    </citation>
    <scope>NUCLEOTIDE SEQUENCE [LARGE SCALE GENOMIC DNA]</scope>
    <source>
        <tissue evidence="2">Muscle</tissue>
    </source>
</reference>
<evidence type="ECO:0000313" key="3">
    <source>
        <dbReference type="Proteomes" id="UP000314294"/>
    </source>
</evidence>
<proteinExistence type="predicted"/>
<name>A0A4Z2E1G9_9TELE</name>
<sequence>MQSDVIVSHLGQHLQPESWSVGPAHWAELWSVGPAHWAELWSVGPAHWAELWSVGPAHWAELWCSYAVVALEERKRRRGRGEEEEEKRNPTNIHTRPPPCLLSAHLSRVLCSARSPSR</sequence>
<comment type="caution">
    <text evidence="2">The sequence shown here is derived from an EMBL/GenBank/DDBJ whole genome shotgun (WGS) entry which is preliminary data.</text>
</comment>
<evidence type="ECO:0000256" key="1">
    <source>
        <dbReference type="SAM" id="MobiDB-lite"/>
    </source>
</evidence>
<dbReference type="Proteomes" id="UP000314294">
    <property type="component" value="Unassembled WGS sequence"/>
</dbReference>
<accession>A0A4Z2E1G9</accession>
<gene>
    <name evidence="2" type="ORF">EYF80_067275</name>
</gene>
<dbReference type="EMBL" id="SRLO01021726">
    <property type="protein sequence ID" value="TNN22611.1"/>
    <property type="molecule type" value="Genomic_DNA"/>
</dbReference>